<dbReference type="AlphaFoldDB" id="A0A067SFD0"/>
<dbReference type="HOGENOM" id="CLU_2277731_0_0_1"/>
<sequence length="102" mass="11209">MSPPFPWLITISWISLDPSSYSDELFFALRIFRPYNLKTAIASLSHGDRNRSTSLQWRDKAAGSSLGPTFLLCLGSAALPLQAGFSAPLRIFVISRMCSPSS</sequence>
<evidence type="ECO:0000313" key="2">
    <source>
        <dbReference type="Proteomes" id="UP000027222"/>
    </source>
</evidence>
<accession>A0A067SFD0</accession>
<dbReference type="EMBL" id="KL142449">
    <property type="protein sequence ID" value="KDR65438.1"/>
    <property type="molecule type" value="Genomic_DNA"/>
</dbReference>
<proteinExistence type="predicted"/>
<dbReference type="Proteomes" id="UP000027222">
    <property type="component" value="Unassembled WGS sequence"/>
</dbReference>
<gene>
    <name evidence="1" type="ORF">GALMADRAFT_162435</name>
</gene>
<reference evidence="2" key="1">
    <citation type="journal article" date="2014" name="Proc. Natl. Acad. Sci. U.S.A.">
        <title>Extensive sampling of basidiomycete genomes demonstrates inadequacy of the white-rot/brown-rot paradigm for wood decay fungi.</title>
        <authorList>
            <person name="Riley R."/>
            <person name="Salamov A.A."/>
            <person name="Brown D.W."/>
            <person name="Nagy L.G."/>
            <person name="Floudas D."/>
            <person name="Held B.W."/>
            <person name="Levasseur A."/>
            <person name="Lombard V."/>
            <person name="Morin E."/>
            <person name="Otillar R."/>
            <person name="Lindquist E.A."/>
            <person name="Sun H."/>
            <person name="LaButti K.M."/>
            <person name="Schmutz J."/>
            <person name="Jabbour D."/>
            <person name="Luo H."/>
            <person name="Baker S.E."/>
            <person name="Pisabarro A.G."/>
            <person name="Walton J.D."/>
            <person name="Blanchette R.A."/>
            <person name="Henrissat B."/>
            <person name="Martin F."/>
            <person name="Cullen D."/>
            <person name="Hibbett D.S."/>
            <person name="Grigoriev I.V."/>
        </authorList>
    </citation>
    <scope>NUCLEOTIDE SEQUENCE [LARGE SCALE GENOMIC DNA]</scope>
    <source>
        <strain evidence="2">CBS 339.88</strain>
    </source>
</reference>
<name>A0A067SFD0_GALM3</name>
<organism evidence="1 2">
    <name type="scientific">Galerina marginata (strain CBS 339.88)</name>
    <dbReference type="NCBI Taxonomy" id="685588"/>
    <lineage>
        <taxon>Eukaryota</taxon>
        <taxon>Fungi</taxon>
        <taxon>Dikarya</taxon>
        <taxon>Basidiomycota</taxon>
        <taxon>Agaricomycotina</taxon>
        <taxon>Agaricomycetes</taxon>
        <taxon>Agaricomycetidae</taxon>
        <taxon>Agaricales</taxon>
        <taxon>Agaricineae</taxon>
        <taxon>Strophariaceae</taxon>
        <taxon>Galerina</taxon>
    </lineage>
</organism>
<evidence type="ECO:0000313" key="1">
    <source>
        <dbReference type="EMBL" id="KDR65438.1"/>
    </source>
</evidence>
<keyword evidence="2" id="KW-1185">Reference proteome</keyword>
<protein>
    <submittedName>
        <fullName evidence="1">Uncharacterized protein</fullName>
    </submittedName>
</protein>